<dbReference type="RefSeq" id="WP_110290844.1">
    <property type="nucleotide sequence ID" value="NZ_QICS01000003.1"/>
</dbReference>
<comment type="similarity">
    <text evidence="2">Belongs to the 'phage' integrase family.</text>
</comment>
<evidence type="ECO:0000256" key="4">
    <source>
        <dbReference type="ARBA" id="ARBA00023125"/>
    </source>
</evidence>
<dbReference type="PANTHER" id="PTHR30349">
    <property type="entry name" value="PHAGE INTEGRASE-RELATED"/>
    <property type="match status" value="1"/>
</dbReference>
<evidence type="ECO:0000313" key="9">
    <source>
        <dbReference type="EMBL" id="PXV91712.1"/>
    </source>
</evidence>
<keyword evidence="3" id="KW-0229">DNA integration</keyword>
<dbReference type="InterPro" id="IPR028259">
    <property type="entry name" value="AP2-like_int_N"/>
</dbReference>
<dbReference type="PANTHER" id="PTHR30349:SF64">
    <property type="entry name" value="PROPHAGE INTEGRASE INTD-RELATED"/>
    <property type="match status" value="1"/>
</dbReference>
<evidence type="ECO:0000256" key="6">
    <source>
        <dbReference type="PROSITE-ProRule" id="PRU01248"/>
    </source>
</evidence>
<comment type="function">
    <text evidence="1">Site-specific tyrosine recombinase, which acts by catalyzing the cutting and rejoining of the recombining DNA molecules.</text>
</comment>
<dbReference type="Proteomes" id="UP000247523">
    <property type="component" value="Unassembled WGS sequence"/>
</dbReference>
<dbReference type="CDD" id="cd01189">
    <property type="entry name" value="INT_ICEBs1_C_like"/>
    <property type="match status" value="1"/>
</dbReference>
<dbReference type="InterPro" id="IPR050090">
    <property type="entry name" value="Tyrosine_recombinase_XerCD"/>
</dbReference>
<evidence type="ECO:0000259" key="7">
    <source>
        <dbReference type="PROSITE" id="PS51898"/>
    </source>
</evidence>
<dbReference type="Gene3D" id="1.10.150.130">
    <property type="match status" value="1"/>
</dbReference>
<protein>
    <submittedName>
        <fullName evidence="9">AP2-like DNA-binding integrase family protein</fullName>
    </submittedName>
</protein>
<dbReference type="InterPro" id="IPR044068">
    <property type="entry name" value="CB"/>
</dbReference>
<dbReference type="InterPro" id="IPR011010">
    <property type="entry name" value="DNA_brk_join_enz"/>
</dbReference>
<gene>
    <name evidence="9" type="ORF">C8E03_103273</name>
</gene>
<dbReference type="InterPro" id="IPR010998">
    <property type="entry name" value="Integrase_recombinase_N"/>
</dbReference>
<dbReference type="PROSITE" id="PS51900">
    <property type="entry name" value="CB"/>
    <property type="match status" value="1"/>
</dbReference>
<comment type="caution">
    <text evidence="9">The sequence shown here is derived from an EMBL/GenBank/DDBJ whole genome shotgun (WGS) entry which is preliminary data.</text>
</comment>
<accession>A0A318EY25</accession>
<evidence type="ECO:0000313" key="10">
    <source>
        <dbReference type="Proteomes" id="UP000247523"/>
    </source>
</evidence>
<keyword evidence="4 6" id="KW-0238">DNA-binding</keyword>
<evidence type="ECO:0000259" key="8">
    <source>
        <dbReference type="PROSITE" id="PS51900"/>
    </source>
</evidence>
<evidence type="ECO:0000256" key="5">
    <source>
        <dbReference type="ARBA" id="ARBA00023172"/>
    </source>
</evidence>
<dbReference type="Pfam" id="PF14659">
    <property type="entry name" value="Phage_int_SAM_3"/>
    <property type="match status" value="1"/>
</dbReference>
<dbReference type="Gene3D" id="1.10.443.10">
    <property type="entry name" value="Intergrase catalytic core"/>
    <property type="match status" value="1"/>
</dbReference>
<feature type="domain" description="Core-binding (CB)" evidence="8">
    <location>
        <begin position="56"/>
        <end position="144"/>
    </location>
</feature>
<dbReference type="PROSITE" id="PS51898">
    <property type="entry name" value="TYR_RECOMBINASE"/>
    <property type="match status" value="1"/>
</dbReference>
<dbReference type="SUPFAM" id="SSF56349">
    <property type="entry name" value="DNA breaking-rejoining enzymes"/>
    <property type="match status" value="1"/>
</dbReference>
<name>A0A318EY25_9FIRM</name>
<feature type="domain" description="Tyr recombinase" evidence="7">
    <location>
        <begin position="166"/>
        <end position="349"/>
    </location>
</feature>
<dbReference type="GO" id="GO:0003677">
    <property type="term" value="F:DNA binding"/>
    <property type="evidence" value="ECO:0007669"/>
    <property type="project" value="UniProtKB-UniRule"/>
</dbReference>
<evidence type="ECO:0000256" key="3">
    <source>
        <dbReference type="ARBA" id="ARBA00022908"/>
    </source>
</evidence>
<dbReference type="GO" id="GO:0006310">
    <property type="term" value="P:DNA recombination"/>
    <property type="evidence" value="ECO:0007669"/>
    <property type="project" value="UniProtKB-KW"/>
</dbReference>
<evidence type="ECO:0000256" key="2">
    <source>
        <dbReference type="ARBA" id="ARBA00008857"/>
    </source>
</evidence>
<proteinExistence type="inferred from homology"/>
<reference evidence="9 10" key="1">
    <citation type="submission" date="2018-05" db="EMBL/GenBank/DDBJ databases">
        <title>Genomic Encyclopedia of Type Strains, Phase IV (KMG-IV): sequencing the most valuable type-strain genomes for metagenomic binning, comparative biology and taxonomic classification.</title>
        <authorList>
            <person name="Goeker M."/>
        </authorList>
    </citation>
    <scope>NUCLEOTIDE SEQUENCE [LARGE SCALE GENOMIC DNA]</scope>
    <source>
        <strain evidence="9 10">DSM 28816</strain>
    </source>
</reference>
<dbReference type="Pfam" id="PF14657">
    <property type="entry name" value="Arm-DNA-bind_4"/>
    <property type="match status" value="1"/>
</dbReference>
<dbReference type="EMBL" id="QICS01000003">
    <property type="protein sequence ID" value="PXV91712.1"/>
    <property type="molecule type" value="Genomic_DNA"/>
</dbReference>
<dbReference type="AlphaFoldDB" id="A0A318EY25"/>
<dbReference type="Pfam" id="PF00589">
    <property type="entry name" value="Phage_integrase"/>
    <property type="match status" value="1"/>
</dbReference>
<dbReference type="InterPro" id="IPR004107">
    <property type="entry name" value="Integrase_SAM-like_N"/>
</dbReference>
<dbReference type="InterPro" id="IPR013762">
    <property type="entry name" value="Integrase-like_cat_sf"/>
</dbReference>
<dbReference type="InterPro" id="IPR002104">
    <property type="entry name" value="Integrase_catalytic"/>
</dbReference>
<keyword evidence="5" id="KW-0233">DNA recombination</keyword>
<evidence type="ECO:0000256" key="1">
    <source>
        <dbReference type="ARBA" id="ARBA00003283"/>
    </source>
</evidence>
<dbReference type="GO" id="GO:0015074">
    <property type="term" value="P:DNA integration"/>
    <property type="evidence" value="ECO:0007669"/>
    <property type="project" value="UniProtKB-KW"/>
</dbReference>
<organism evidence="9 10">
    <name type="scientific">Lachnotalea glycerini</name>
    <dbReference type="NCBI Taxonomy" id="1763509"/>
    <lineage>
        <taxon>Bacteria</taxon>
        <taxon>Bacillati</taxon>
        <taxon>Bacillota</taxon>
        <taxon>Clostridia</taxon>
        <taxon>Lachnospirales</taxon>
        <taxon>Lachnospiraceae</taxon>
        <taxon>Lachnotalea</taxon>
    </lineage>
</organism>
<sequence>MAAYKDEERGTWYVSFHYNDWTGKNKRKLKRGFKTRREALEWEQHFRMKEESNLDMTFEDFVEAYTRDMKPKLKENTWNTKEAVVNSKLLPYFKDKKMKDIKPTDIIQWQNQMIKLKNPQGNLFKPTYLKTIQSELSALFNHAVRFYELKENPVVKAGPLGKGTADEMLFWIKEEYLQFIEQVKDKPISYYAFQILYWCGLRMGELLALTPADIDIAKNVIHITKSYQRIKGKDVITDPKTPKSKRDVVIPDFLRDELQDYMSRLYGITKKDRLFHITKTYLHHEMDRGAKKASVQRIRIHDLRHSHVSLLINMGFTAVAIGSRVGHESSDITFRYAHMFPSEQKQMATMLNDAFVITDKEGDE</sequence>